<protein>
    <submittedName>
        <fullName evidence="4">Ultraviolet-B receptor UVR8</fullName>
    </submittedName>
</protein>
<feature type="repeat" description="RCC1" evidence="2">
    <location>
        <begin position="1000"/>
        <end position="1074"/>
    </location>
</feature>
<dbReference type="PROSITE" id="PS00626">
    <property type="entry name" value="RCC1_2"/>
    <property type="match status" value="4"/>
</dbReference>
<feature type="repeat" description="RCC1" evidence="2">
    <location>
        <begin position="1075"/>
        <end position="1126"/>
    </location>
</feature>
<sequence>MDDCWCPILFECARLFDVQENAPGAGGETPSYSVDSQSFIGIELCAWRECSGHNVLVLVCNNGYVLLRVLPTHGKPTIKQLKWYETRQQHILAITLDPGGEWLACSCLDGGLYLVPIISLTLECAPVHSFGVLDDVTVIQPSKKIASPTSIVWWDTMDQKHICITGSEVGEITFFDLKTKTVALSVLVSGCIDAVYLACLTDSTTYLLMGLRGGEWKRMLLEEHYHEAPDVSYADVTANDFEVVPDDVVIKSCLDQDELVDPFDLKNFSIFCQLTHLRTQDWRRQHLLTSLNLTTGKLEAYSYNFDLRLEPLNAYQLISGATDALLTDRLIYAVSHIDVVDPCSFTLSLVSTQKALVTELHDQSQGIIQQFTLPSSPDLVGFYSTEGGGIGLPTDGSLPVTHLGGCIIVTKTSVYQCRQIYCPDSIFLDMALSLKEQEKAEDFGITLKLDICGLYKVAAERVLEQRNFSQALKLFELSHCRPQHIIQSFARIKKVPELVKYLHQAVYDDTGHAALGNTKQAQDILFQCFLHECLRLCGTPDGCMMLDKFSQFITDKFLYDQSVAMEGLLDCGLKEQLFELAKAHNKLQEVLDTMVKRGCIDLSPSVQASLASRQYISTVSEAADGHYLYQMMPSTFVRFLITMPVIIPQYLNHILTLLPNMNVSALIRLANLFDPSHSTIQPLLIKAHTSRPRSHSTGSLVSVADSLSSGIGAVDDTNAPKLDEYIEVFLTILIILNVQRGRNPATRRRGIFPVNSDKGENELYSEASQWTQGRVLACGLNHAALLVNGDLYTWGATKNGKLGHGDIEEEQRSIPLRVETFLMLNVHVLSVTCGAEHTIALCQEGVYSWGSSSHGQLGHGDTLKRSRPVQISTLADKGIIAVECGQYHSLALSDDHSVWSWGWGVHGQLGLQSVDEKLLPTHATLLDERNVSVISAGYGHSAVLTVDGKVLTFGNGMYGQLGHGNTEKQSAPKLVTALQGQAVYLLACGNFHTIAVTNDQQVYFWGKNLYRTRPSATSIQGLKEYKRTRQAQSASPPATATNTHTPLPLLNQQLGDSIVQISCGSFHSLLLTADGGVYSWGSNVHGQLGHPQVPEMQNPSKVGQFDNRKIVAVGAGDEFSLAVDESFQPWGWGRAEHGQLGFESRISRGGAESVKQSVFKPTIIDSLSELPDHSRPQRHQDVRCPG</sequence>
<evidence type="ECO:0000259" key="3">
    <source>
        <dbReference type="Pfam" id="PF25390"/>
    </source>
</evidence>
<dbReference type="InterPro" id="IPR009091">
    <property type="entry name" value="RCC1/BLIP-II"/>
</dbReference>
<feature type="repeat" description="RCC1" evidence="2">
    <location>
        <begin position="789"/>
        <end position="844"/>
    </location>
</feature>
<evidence type="ECO:0000313" key="4">
    <source>
        <dbReference type="EMBL" id="CAI8053287.1"/>
    </source>
</evidence>
<accession>A0AA35TUH1</accession>
<dbReference type="EMBL" id="CASHTH010004085">
    <property type="protein sequence ID" value="CAI8053287.1"/>
    <property type="molecule type" value="Genomic_DNA"/>
</dbReference>
<evidence type="ECO:0000313" key="5">
    <source>
        <dbReference type="Proteomes" id="UP001174909"/>
    </source>
</evidence>
<dbReference type="PRINTS" id="PR00633">
    <property type="entry name" value="RCCNDNSATION"/>
</dbReference>
<dbReference type="Pfam" id="PF25390">
    <property type="entry name" value="WD40_RLD"/>
    <property type="match status" value="1"/>
</dbReference>
<feature type="repeat" description="RCC1" evidence="2">
    <location>
        <begin position="896"/>
        <end position="947"/>
    </location>
</feature>
<feature type="repeat" description="RCC1" evidence="2">
    <location>
        <begin position="844"/>
        <end position="895"/>
    </location>
</feature>
<organism evidence="4 5">
    <name type="scientific">Geodia barretti</name>
    <name type="common">Barrett's horny sponge</name>
    <dbReference type="NCBI Taxonomy" id="519541"/>
    <lineage>
        <taxon>Eukaryota</taxon>
        <taxon>Metazoa</taxon>
        <taxon>Porifera</taxon>
        <taxon>Demospongiae</taxon>
        <taxon>Heteroscleromorpha</taxon>
        <taxon>Tetractinellida</taxon>
        <taxon>Astrophorina</taxon>
        <taxon>Geodiidae</taxon>
        <taxon>Geodia</taxon>
    </lineage>
</organism>
<dbReference type="SUPFAM" id="SSF50978">
    <property type="entry name" value="WD40 repeat-like"/>
    <property type="match status" value="1"/>
</dbReference>
<dbReference type="PANTHER" id="PTHR22872">
    <property type="entry name" value="BTK-BINDING PROTEIN-RELATED"/>
    <property type="match status" value="1"/>
</dbReference>
<dbReference type="Proteomes" id="UP001174909">
    <property type="component" value="Unassembled WGS sequence"/>
</dbReference>
<keyword evidence="5" id="KW-1185">Reference proteome</keyword>
<dbReference type="SUPFAM" id="SSF50985">
    <property type="entry name" value="RCC1/BLIP-II"/>
    <property type="match status" value="2"/>
</dbReference>
<dbReference type="PROSITE" id="PS50012">
    <property type="entry name" value="RCC1_3"/>
    <property type="match status" value="6"/>
</dbReference>
<feature type="repeat" description="RCC1" evidence="2">
    <location>
        <begin position="948"/>
        <end position="999"/>
    </location>
</feature>
<keyword evidence="1" id="KW-0677">Repeat</keyword>
<comment type="caution">
    <text evidence="4">The sequence shown here is derived from an EMBL/GenBank/DDBJ whole genome shotgun (WGS) entry which is preliminary data.</text>
</comment>
<dbReference type="InterPro" id="IPR058923">
    <property type="entry name" value="RCC1-like_dom"/>
</dbReference>
<evidence type="ECO:0000256" key="1">
    <source>
        <dbReference type="ARBA" id="ARBA00022737"/>
    </source>
</evidence>
<dbReference type="AlphaFoldDB" id="A0AA35TUH1"/>
<dbReference type="Gene3D" id="2.130.10.30">
    <property type="entry name" value="Regulator of chromosome condensation 1/beta-lactamase-inhibitor protein II"/>
    <property type="match status" value="2"/>
</dbReference>
<evidence type="ECO:0000256" key="2">
    <source>
        <dbReference type="PROSITE-ProRule" id="PRU00235"/>
    </source>
</evidence>
<reference evidence="4" key="1">
    <citation type="submission" date="2023-03" db="EMBL/GenBank/DDBJ databases">
        <authorList>
            <person name="Steffen K."/>
            <person name="Cardenas P."/>
        </authorList>
    </citation>
    <scope>NUCLEOTIDE SEQUENCE</scope>
</reference>
<proteinExistence type="predicted"/>
<name>A0AA35TUH1_GEOBA</name>
<gene>
    <name evidence="4" type="ORF">GBAR_LOCUS29144</name>
</gene>
<dbReference type="InterPro" id="IPR036322">
    <property type="entry name" value="WD40_repeat_dom_sf"/>
</dbReference>
<dbReference type="Pfam" id="PF13540">
    <property type="entry name" value="RCC1_2"/>
    <property type="match status" value="1"/>
</dbReference>
<feature type="domain" description="RCC1-like" evidence="3">
    <location>
        <begin position="772"/>
        <end position="1008"/>
    </location>
</feature>
<dbReference type="InterPro" id="IPR051625">
    <property type="entry name" value="Signaling_Regulatory_Domain"/>
</dbReference>
<dbReference type="InterPro" id="IPR000408">
    <property type="entry name" value="Reg_chr_condens"/>
</dbReference>
<keyword evidence="4" id="KW-0675">Receptor</keyword>